<protein>
    <recommendedName>
        <fullName evidence="7">Glycogen [starch] synthase</fullName>
        <ecNumber evidence="7">2.4.1.11</ecNumber>
    </recommendedName>
</protein>
<evidence type="ECO:0000256" key="6">
    <source>
        <dbReference type="ARBA" id="ARBA00047345"/>
    </source>
</evidence>
<dbReference type="Gene3D" id="3.40.50.2000">
    <property type="entry name" value="Glycogen Phosphorylase B"/>
    <property type="match status" value="1"/>
</dbReference>
<proteinExistence type="inferred from homology"/>
<dbReference type="GO" id="GO:0004373">
    <property type="term" value="F:alpha-1,4-glucan glucosyltransferase (UDP-glucose donor) activity"/>
    <property type="evidence" value="ECO:0007669"/>
    <property type="project" value="UniProtKB-EC"/>
</dbReference>
<dbReference type="GeneID" id="13542988"/>
<name>H6QPU6_PUCGT</name>
<evidence type="ECO:0000256" key="2">
    <source>
        <dbReference type="ARBA" id="ARBA00010686"/>
    </source>
</evidence>
<dbReference type="VEuPathDB" id="FungiDB:PGTG_20898"/>
<evidence type="ECO:0000256" key="5">
    <source>
        <dbReference type="ARBA" id="ARBA00023056"/>
    </source>
</evidence>
<dbReference type="EC" id="2.4.1.11" evidence="7"/>
<dbReference type="AlphaFoldDB" id="H6QPU6"/>
<comment type="pathway">
    <text evidence="1 7">Glycan biosynthesis; glycogen biosynthesis.</text>
</comment>
<evidence type="ECO:0000256" key="3">
    <source>
        <dbReference type="ARBA" id="ARBA00022676"/>
    </source>
</evidence>
<dbReference type="EMBL" id="DS178267">
    <property type="protein sequence ID" value="EHS64284.1"/>
    <property type="molecule type" value="Genomic_DNA"/>
</dbReference>
<dbReference type="OrthoDB" id="3264156at2759"/>
<dbReference type="Proteomes" id="UP000008783">
    <property type="component" value="Unassembled WGS sequence"/>
</dbReference>
<organism evidence="8 9">
    <name type="scientific">Puccinia graminis f. sp. tritici (strain CRL 75-36-700-3 / race SCCL)</name>
    <name type="common">Black stem rust fungus</name>
    <dbReference type="NCBI Taxonomy" id="418459"/>
    <lineage>
        <taxon>Eukaryota</taxon>
        <taxon>Fungi</taxon>
        <taxon>Dikarya</taxon>
        <taxon>Basidiomycota</taxon>
        <taxon>Pucciniomycotina</taxon>
        <taxon>Pucciniomycetes</taxon>
        <taxon>Pucciniales</taxon>
        <taxon>Pucciniaceae</taxon>
        <taxon>Puccinia</taxon>
    </lineage>
</organism>
<dbReference type="STRING" id="418459.H6QPU6"/>
<accession>H6QPU6</accession>
<evidence type="ECO:0000313" key="8">
    <source>
        <dbReference type="EMBL" id="EHS64284.1"/>
    </source>
</evidence>
<comment type="similarity">
    <text evidence="2 7">Belongs to the glycosyltransferase 3 family.</text>
</comment>
<dbReference type="HOGENOM" id="CLU_1396975_0_0_1"/>
<dbReference type="GO" id="GO:0005978">
    <property type="term" value="P:glycogen biosynthetic process"/>
    <property type="evidence" value="ECO:0007669"/>
    <property type="project" value="UniProtKB-UniPathway"/>
</dbReference>
<evidence type="ECO:0000256" key="4">
    <source>
        <dbReference type="ARBA" id="ARBA00022679"/>
    </source>
</evidence>
<dbReference type="PANTHER" id="PTHR10176">
    <property type="entry name" value="GLYCOGEN SYNTHASE"/>
    <property type="match status" value="1"/>
</dbReference>
<dbReference type="InterPro" id="IPR008631">
    <property type="entry name" value="Glycogen_synth"/>
</dbReference>
<keyword evidence="3 7" id="KW-0328">Glycosyltransferase</keyword>
<keyword evidence="5 7" id="KW-0320">Glycogen biosynthesis</keyword>
<evidence type="ECO:0000256" key="7">
    <source>
        <dbReference type="RuleBase" id="RU363104"/>
    </source>
</evidence>
<comment type="function">
    <text evidence="7">Transfers the glycosyl residue from UDP-Glc to the non-reducing end of alpha-1,4-glucan.</text>
</comment>
<keyword evidence="4 7" id="KW-0808">Transferase</keyword>
<reference evidence="9" key="1">
    <citation type="journal article" date="2011" name="Proc. Natl. Acad. Sci. U.S.A.">
        <title>Obligate biotrophy features unraveled by the genomic analysis of rust fungi.</title>
        <authorList>
            <person name="Duplessis S."/>
            <person name="Cuomo C.A."/>
            <person name="Lin Y.-C."/>
            <person name="Aerts A."/>
            <person name="Tisserant E."/>
            <person name="Veneault-Fourrey C."/>
            <person name="Joly D.L."/>
            <person name="Hacquard S."/>
            <person name="Amselem J."/>
            <person name="Cantarel B.L."/>
            <person name="Chiu R."/>
            <person name="Coutinho P.M."/>
            <person name="Feau N."/>
            <person name="Field M."/>
            <person name="Frey P."/>
            <person name="Gelhaye E."/>
            <person name="Goldberg J."/>
            <person name="Grabherr M.G."/>
            <person name="Kodira C.D."/>
            <person name="Kohler A."/>
            <person name="Kuees U."/>
            <person name="Lindquist E.A."/>
            <person name="Lucas S.M."/>
            <person name="Mago R."/>
            <person name="Mauceli E."/>
            <person name="Morin E."/>
            <person name="Murat C."/>
            <person name="Pangilinan J.L."/>
            <person name="Park R."/>
            <person name="Pearson M."/>
            <person name="Quesneville H."/>
            <person name="Rouhier N."/>
            <person name="Sakthikumar S."/>
            <person name="Salamov A.A."/>
            <person name="Schmutz J."/>
            <person name="Selles B."/>
            <person name="Shapiro H."/>
            <person name="Tanguay P."/>
            <person name="Tuskan G.A."/>
            <person name="Henrissat B."/>
            <person name="Van de Peer Y."/>
            <person name="Rouze P."/>
            <person name="Ellis J.G."/>
            <person name="Dodds P.N."/>
            <person name="Schein J.E."/>
            <person name="Zhong S."/>
            <person name="Hamelin R.C."/>
            <person name="Grigoriev I.V."/>
            <person name="Szabo L.J."/>
            <person name="Martin F."/>
        </authorList>
    </citation>
    <scope>NUCLEOTIDE SEQUENCE [LARGE SCALE GENOMIC DNA]</scope>
    <source>
        <strain evidence="9">CRL 75-36-700-3 / race SCCL</strain>
    </source>
</reference>
<dbReference type="InParanoid" id="H6QPU6"/>
<dbReference type="KEGG" id="pgr:PGTG_20898"/>
<dbReference type="PANTHER" id="PTHR10176:SF3">
    <property type="entry name" value="GLYCOGEN [STARCH] SYNTHASE"/>
    <property type="match status" value="1"/>
</dbReference>
<evidence type="ECO:0000313" key="9">
    <source>
        <dbReference type="Proteomes" id="UP000008783"/>
    </source>
</evidence>
<dbReference type="RefSeq" id="XP_003890440.1">
    <property type="nucleotide sequence ID" value="XM_003890391.1"/>
</dbReference>
<dbReference type="Pfam" id="PF05693">
    <property type="entry name" value="Glycogen_syn"/>
    <property type="match status" value="1"/>
</dbReference>
<dbReference type="eggNOG" id="KOG3742">
    <property type="taxonomic scope" value="Eukaryota"/>
</dbReference>
<evidence type="ECO:0000256" key="1">
    <source>
        <dbReference type="ARBA" id="ARBA00004964"/>
    </source>
</evidence>
<comment type="catalytic activity">
    <reaction evidence="6">
        <text>[(1-&gt;4)-alpha-D-glucosyl](n) + UDP-alpha-D-glucose = [(1-&gt;4)-alpha-D-glucosyl](n+1) + UDP + H(+)</text>
        <dbReference type="Rhea" id="RHEA:18549"/>
        <dbReference type="Rhea" id="RHEA-COMP:9584"/>
        <dbReference type="Rhea" id="RHEA-COMP:9587"/>
        <dbReference type="ChEBI" id="CHEBI:15378"/>
        <dbReference type="ChEBI" id="CHEBI:15444"/>
        <dbReference type="ChEBI" id="CHEBI:58223"/>
        <dbReference type="ChEBI" id="CHEBI:58885"/>
        <dbReference type="EC" id="2.4.1.11"/>
    </reaction>
    <physiologicalReaction direction="left-to-right" evidence="6">
        <dbReference type="Rhea" id="RHEA:18550"/>
    </physiologicalReaction>
</comment>
<keyword evidence="9" id="KW-1185">Reference proteome</keyword>
<sequence>MTARYTGEIGTEVPDPSTLLSSKDKILLKRRVFALKRNSLPPVVTHNMADDSADPILNQIRRVQLFNGSHDCVKVIFHPDFLNSNNPILGLDYEEFYSLFAFLYSLSVSQTSSNPLVELRTHDTLRSSPSSMPRKALEKYNIIPPGRRGCTTSPARRESSWSTRLYNLAGQEGVLLFGEAVQPRRPGGNPPGRRG</sequence>
<dbReference type="UniPathway" id="UPA00164"/>
<gene>
    <name evidence="8" type="ORF">PGTG_20898</name>
</gene>